<gene>
    <name evidence="3" type="ORF">SAMN05421738_101267</name>
</gene>
<dbReference type="CDD" id="cd14727">
    <property type="entry name" value="ChanN-like"/>
    <property type="match status" value="1"/>
</dbReference>
<dbReference type="Proteomes" id="UP000199149">
    <property type="component" value="Unassembled WGS sequence"/>
</dbReference>
<evidence type="ECO:0000256" key="1">
    <source>
        <dbReference type="SAM" id="SignalP"/>
    </source>
</evidence>
<proteinExistence type="predicted"/>
<keyword evidence="1" id="KW-0732">Signal</keyword>
<name>A0A1I4SLV2_9FLAO</name>
<evidence type="ECO:0000259" key="2">
    <source>
        <dbReference type="Pfam" id="PF04187"/>
    </source>
</evidence>
<accession>A0A1I4SLV2</accession>
<protein>
    <submittedName>
        <fullName evidence="3">Uncharacterized iron-regulated protein</fullName>
    </submittedName>
</protein>
<dbReference type="RefSeq" id="WP_092905772.1">
    <property type="nucleotide sequence ID" value="NZ_FOUZ01000001.1"/>
</dbReference>
<sequence length="292" mass="33581">MKKIIYAFLFISSIFANAQDLKTYQIYNKKEKKATFHKMINELSNYDIVLFGEYHNNAVNHWLQLQLTKALYEKKNGNLTLGAEMFERHQQTDLNNYLSGKTTDKEFQAATKLWQNYATDYKPLVDFAKDKKVEFVATNVTRKFASYVSKNGLSSLDTISTENKKLIAKLPLEIDYDAPGYPEMIKMMGDHAGIKAKQFVAAQALKDATMSETILQHYKADNLFIHYNGDYHSKNYGGIYWFLKKSNPNLKIAVIEILEGADEKLSIVKPKEENFSTTEFIIVFPKDAPKTF</sequence>
<feature type="signal peptide" evidence="1">
    <location>
        <begin position="1"/>
        <end position="18"/>
    </location>
</feature>
<dbReference type="Gene3D" id="3.40.50.11550">
    <property type="match status" value="1"/>
</dbReference>
<feature type="domain" description="Haem-binding uptake Tiki superfamily ChaN" evidence="2">
    <location>
        <begin position="39"/>
        <end position="242"/>
    </location>
</feature>
<dbReference type="Pfam" id="PF04187">
    <property type="entry name" value="Cofac_haem_bdg"/>
    <property type="match status" value="1"/>
</dbReference>
<dbReference type="EMBL" id="FOUZ01000001">
    <property type="protein sequence ID" value="SFM65498.1"/>
    <property type="molecule type" value="Genomic_DNA"/>
</dbReference>
<organism evidence="3 4">
    <name type="scientific">Algoriella xinjiangensis</name>
    <dbReference type="NCBI Taxonomy" id="684065"/>
    <lineage>
        <taxon>Bacteria</taxon>
        <taxon>Pseudomonadati</taxon>
        <taxon>Bacteroidota</taxon>
        <taxon>Flavobacteriia</taxon>
        <taxon>Flavobacteriales</taxon>
        <taxon>Weeksellaceae</taxon>
        <taxon>Algoriella</taxon>
    </lineage>
</organism>
<dbReference type="STRING" id="684065.SAMN05421738_101267"/>
<dbReference type="SUPFAM" id="SSF159501">
    <property type="entry name" value="EreA/ChaN-like"/>
    <property type="match status" value="1"/>
</dbReference>
<keyword evidence="4" id="KW-1185">Reference proteome</keyword>
<feature type="chain" id="PRO_5011499044" evidence="1">
    <location>
        <begin position="19"/>
        <end position="292"/>
    </location>
</feature>
<dbReference type="InterPro" id="IPR007314">
    <property type="entry name" value="Cofac_haem-bd_dom"/>
</dbReference>
<dbReference type="OrthoDB" id="1680202at2"/>
<evidence type="ECO:0000313" key="3">
    <source>
        <dbReference type="EMBL" id="SFM65498.1"/>
    </source>
</evidence>
<evidence type="ECO:0000313" key="4">
    <source>
        <dbReference type="Proteomes" id="UP000199149"/>
    </source>
</evidence>
<reference evidence="4" key="1">
    <citation type="submission" date="2016-10" db="EMBL/GenBank/DDBJ databases">
        <authorList>
            <person name="Varghese N."/>
            <person name="Submissions S."/>
        </authorList>
    </citation>
    <scope>NUCLEOTIDE SEQUENCE [LARGE SCALE GENOMIC DNA]</scope>
    <source>
        <strain evidence="4">XJ109</strain>
    </source>
</reference>
<dbReference type="AlphaFoldDB" id="A0A1I4SLV2"/>